<dbReference type="Gene3D" id="3.30.470.20">
    <property type="entry name" value="ATP-grasp fold, B domain"/>
    <property type="match status" value="1"/>
</dbReference>
<dbReference type="NCBIfam" id="TIGR04187">
    <property type="entry name" value="GRASP_SAV_5884"/>
    <property type="match status" value="1"/>
</dbReference>
<organism evidence="2 3">
    <name type="scientific">Amycolatopsis roodepoortensis</name>
    <dbReference type="NCBI Taxonomy" id="700274"/>
    <lineage>
        <taxon>Bacteria</taxon>
        <taxon>Bacillati</taxon>
        <taxon>Actinomycetota</taxon>
        <taxon>Actinomycetes</taxon>
        <taxon>Pseudonocardiales</taxon>
        <taxon>Pseudonocardiaceae</taxon>
        <taxon>Amycolatopsis</taxon>
    </lineage>
</organism>
<dbReference type="Pfam" id="PF21068">
    <property type="entry name" value="ATPgraspMvdD"/>
    <property type="match status" value="1"/>
</dbReference>
<sequence length="317" mass="34942">MSVLILAEDIDATADLMVRALMDREVVVHRVNTAWFPAQLSVTAELRGERWAGRINTPARVIDLEGITAAWYRSPRAYRFPDDMNPAERAHANLEAKYGLGGVLSSLPVLWVNHPARLADAAYKPVQLVTAARCGLDVPETAITNDPDVVHAFVKGGKTVTKTFGTNTIMEEGVRKISFTRLVQESDLDDLRGLDQTTHLFQRWVPKAFEVRMVVIGDHITAASIHTRSATAYIDWRTDYDSLDYSLIEPPPDVVDGVRRLMTSMGLVYGSLDFVVHPDGAWTFLEINAGGQYGWLEDATGAPLTDQLADLLAGGQP</sequence>
<comment type="caution">
    <text evidence="2">The sequence shown here is derived from an EMBL/GenBank/DDBJ whole genome shotgun (WGS) entry which is preliminary data.</text>
</comment>
<dbReference type="Proteomes" id="UP000656548">
    <property type="component" value="Unassembled WGS sequence"/>
</dbReference>
<dbReference type="RefSeq" id="WP_192742124.1">
    <property type="nucleotide sequence ID" value="NZ_JADBEJ010000001.1"/>
</dbReference>
<dbReference type="SUPFAM" id="SSF56059">
    <property type="entry name" value="Glutathione synthetase ATP-binding domain-like"/>
    <property type="match status" value="1"/>
</dbReference>
<dbReference type="InterPro" id="IPR026449">
    <property type="entry name" value="GRASP_SAV_5884"/>
</dbReference>
<evidence type="ECO:0000313" key="3">
    <source>
        <dbReference type="Proteomes" id="UP000656548"/>
    </source>
</evidence>
<gene>
    <name evidence="2" type="ORF">H4W30_001546</name>
</gene>
<keyword evidence="3" id="KW-1185">Reference proteome</keyword>
<accession>A0ABR9L2G9</accession>
<dbReference type="InterPro" id="IPR048936">
    <property type="entry name" value="MvdD-like_ATPgrasp"/>
</dbReference>
<protein>
    <submittedName>
        <fullName evidence="2">ATP-grasp ribosomal peptide maturase</fullName>
    </submittedName>
</protein>
<feature type="domain" description="MvdD-like pre-ATP grasp" evidence="1">
    <location>
        <begin position="3"/>
        <end position="115"/>
    </location>
</feature>
<dbReference type="PANTHER" id="PTHR21621">
    <property type="entry name" value="RIBOSOMAL PROTEIN S6 MODIFICATION PROTEIN"/>
    <property type="match status" value="1"/>
</dbReference>
<dbReference type="PANTHER" id="PTHR21621:SF0">
    <property type="entry name" value="BETA-CITRYLGLUTAMATE SYNTHASE B-RELATED"/>
    <property type="match status" value="1"/>
</dbReference>
<dbReference type="EMBL" id="JADBEJ010000001">
    <property type="protein sequence ID" value="MBE1574517.1"/>
    <property type="molecule type" value="Genomic_DNA"/>
</dbReference>
<evidence type="ECO:0000313" key="2">
    <source>
        <dbReference type="EMBL" id="MBE1574517.1"/>
    </source>
</evidence>
<proteinExistence type="predicted"/>
<evidence type="ECO:0000259" key="1">
    <source>
        <dbReference type="Pfam" id="PF21068"/>
    </source>
</evidence>
<reference evidence="2 3" key="1">
    <citation type="submission" date="2020-10" db="EMBL/GenBank/DDBJ databases">
        <title>Sequencing the genomes of 1000 actinobacteria strains.</title>
        <authorList>
            <person name="Klenk H.-P."/>
        </authorList>
    </citation>
    <scope>NUCLEOTIDE SEQUENCE [LARGE SCALE GENOMIC DNA]</scope>
    <source>
        <strain evidence="2 3">DSM 46661</strain>
    </source>
</reference>
<name>A0ABR9L2G9_9PSEU</name>